<evidence type="ECO:0000313" key="11">
    <source>
        <dbReference type="Proteomes" id="UP000218702"/>
    </source>
</evidence>
<accession>A0A1Z4VA57</accession>
<comment type="similarity">
    <text evidence="6">Belongs to the ABC-4 integral membrane protein family.</text>
</comment>
<evidence type="ECO:0008006" key="12">
    <source>
        <dbReference type="Google" id="ProtNLM"/>
    </source>
</evidence>
<feature type="transmembrane region" description="Helical" evidence="7">
    <location>
        <begin position="364"/>
        <end position="384"/>
    </location>
</feature>
<organism evidence="10 11">
    <name type="scientific">Dolichospermum compactum NIES-806</name>
    <dbReference type="NCBI Taxonomy" id="1973481"/>
    <lineage>
        <taxon>Bacteria</taxon>
        <taxon>Bacillati</taxon>
        <taxon>Cyanobacteriota</taxon>
        <taxon>Cyanophyceae</taxon>
        <taxon>Nostocales</taxon>
        <taxon>Aphanizomenonaceae</taxon>
        <taxon>Dolichospermum</taxon>
        <taxon>Dolichospermum compactum</taxon>
    </lineage>
</organism>
<dbReference type="PANTHER" id="PTHR30572:SF4">
    <property type="entry name" value="ABC TRANSPORTER PERMEASE YTRF"/>
    <property type="match status" value="1"/>
</dbReference>
<feature type="transmembrane region" description="Helical" evidence="7">
    <location>
        <begin position="274"/>
        <end position="301"/>
    </location>
</feature>
<keyword evidence="4 7" id="KW-1133">Transmembrane helix</keyword>
<feature type="domain" description="MacB-like periplasmic core" evidence="9">
    <location>
        <begin position="21"/>
        <end position="245"/>
    </location>
</feature>
<evidence type="ECO:0000256" key="3">
    <source>
        <dbReference type="ARBA" id="ARBA00022692"/>
    </source>
</evidence>
<dbReference type="Proteomes" id="UP000218702">
    <property type="component" value="Chromosome"/>
</dbReference>
<evidence type="ECO:0000256" key="1">
    <source>
        <dbReference type="ARBA" id="ARBA00004651"/>
    </source>
</evidence>
<dbReference type="GO" id="GO:0005886">
    <property type="term" value="C:plasma membrane"/>
    <property type="evidence" value="ECO:0007669"/>
    <property type="project" value="UniProtKB-SubCell"/>
</dbReference>
<dbReference type="InterPro" id="IPR025857">
    <property type="entry name" value="MacB_PCD"/>
</dbReference>
<evidence type="ECO:0000256" key="4">
    <source>
        <dbReference type="ARBA" id="ARBA00022989"/>
    </source>
</evidence>
<gene>
    <name evidence="10" type="ORF">NIES806_46240</name>
</gene>
<evidence type="ECO:0000256" key="5">
    <source>
        <dbReference type="ARBA" id="ARBA00023136"/>
    </source>
</evidence>
<evidence type="ECO:0000259" key="8">
    <source>
        <dbReference type="Pfam" id="PF02687"/>
    </source>
</evidence>
<comment type="subcellular location">
    <subcellularLocation>
        <location evidence="1">Cell membrane</location>
        <topology evidence="1">Multi-pass membrane protein</topology>
    </subcellularLocation>
</comment>
<keyword evidence="11" id="KW-1185">Reference proteome</keyword>
<evidence type="ECO:0000256" key="6">
    <source>
        <dbReference type="ARBA" id="ARBA00038076"/>
    </source>
</evidence>
<reference evidence="10 11" key="1">
    <citation type="submission" date="2017-06" db="EMBL/GenBank/DDBJ databases">
        <title>Genome sequencing of cyanobaciteial culture collection at National Institute for Environmental Studies (NIES).</title>
        <authorList>
            <person name="Hirose Y."/>
            <person name="Shimura Y."/>
            <person name="Fujisawa T."/>
            <person name="Nakamura Y."/>
            <person name="Kawachi M."/>
        </authorList>
    </citation>
    <scope>NUCLEOTIDE SEQUENCE [LARGE SCALE GENOMIC DNA]</scope>
    <source>
        <strain evidence="10 11">NIES-806</strain>
    </source>
</reference>
<keyword evidence="3 7" id="KW-0812">Transmembrane</keyword>
<dbReference type="PANTHER" id="PTHR30572">
    <property type="entry name" value="MEMBRANE COMPONENT OF TRANSPORTER-RELATED"/>
    <property type="match status" value="1"/>
</dbReference>
<sequence length="401" mass="42598">MNLLESVNMAFATLSANKLRSGLTMLGIIIGNASVISMIGIGQGAQNLVLGKLEAFGANQLTVYSNFEDDEGMKFPDAQLVLSDAEAIKAQVPSVSQVAPVDEQKMPISFNNKLTSTTVKGTTSDLLAVQNLVLVTGRMFNQKQQQQQAQVTVLGAETSRKLFGYENPVGQEVMINNISFQVIGLLQSKGAFAGENLDQTAIVPLTIFANRLVGRRSISDIPLSYILVTAKNRDSVRAAGFQITNILARLHGKKDVAVFANKKFQELVVQVTSILSLLLALIAAISLLVGGIGIMNIMLVSVTERTQEIGLRKAVGATQNDILAQFLIEAIILSLSGCLLGIILGVGGTIPLAFFTPLTPQFPLYAIAVAVTISGSIGLVFGVFPARQAAMLDPIVALRSG</sequence>
<dbReference type="KEGG" id="dcm:NIES806_46240"/>
<name>A0A1Z4VA57_9CYAN</name>
<dbReference type="OrthoDB" id="9770099at2"/>
<keyword evidence="2" id="KW-1003">Cell membrane</keyword>
<dbReference type="Pfam" id="PF12704">
    <property type="entry name" value="MacB_PCD"/>
    <property type="match status" value="1"/>
</dbReference>
<protein>
    <recommendedName>
        <fullName evidence="12">ABC transporter permease protein</fullName>
    </recommendedName>
</protein>
<feature type="transmembrane region" description="Helical" evidence="7">
    <location>
        <begin position="322"/>
        <end position="344"/>
    </location>
</feature>
<evidence type="ECO:0000256" key="7">
    <source>
        <dbReference type="SAM" id="Phobius"/>
    </source>
</evidence>
<dbReference type="GO" id="GO:0022857">
    <property type="term" value="F:transmembrane transporter activity"/>
    <property type="evidence" value="ECO:0007669"/>
    <property type="project" value="TreeGrafter"/>
</dbReference>
<dbReference type="InterPro" id="IPR003838">
    <property type="entry name" value="ABC3_permease_C"/>
</dbReference>
<dbReference type="AlphaFoldDB" id="A0A1Z4VA57"/>
<evidence type="ECO:0000256" key="2">
    <source>
        <dbReference type="ARBA" id="ARBA00022475"/>
    </source>
</evidence>
<dbReference type="InterPro" id="IPR050250">
    <property type="entry name" value="Macrolide_Exporter_MacB"/>
</dbReference>
<dbReference type="Pfam" id="PF02687">
    <property type="entry name" value="FtsX"/>
    <property type="match status" value="1"/>
</dbReference>
<feature type="domain" description="ABC3 transporter permease C-terminal" evidence="8">
    <location>
        <begin position="281"/>
        <end position="390"/>
    </location>
</feature>
<evidence type="ECO:0000313" key="10">
    <source>
        <dbReference type="EMBL" id="BAZ88387.1"/>
    </source>
</evidence>
<dbReference type="EMBL" id="AP018316">
    <property type="protein sequence ID" value="BAZ88387.1"/>
    <property type="molecule type" value="Genomic_DNA"/>
</dbReference>
<dbReference type="RefSeq" id="WP_096670926.1">
    <property type="nucleotide sequence ID" value="NZ_AP018316.1"/>
</dbReference>
<evidence type="ECO:0000259" key="9">
    <source>
        <dbReference type="Pfam" id="PF12704"/>
    </source>
</evidence>
<proteinExistence type="inferred from homology"/>
<keyword evidence="5 7" id="KW-0472">Membrane</keyword>